<dbReference type="PROSITE" id="PS00455">
    <property type="entry name" value="AMP_BINDING"/>
    <property type="match status" value="1"/>
</dbReference>
<name>A4BDV7_9GAMM</name>
<dbReference type="Proteomes" id="UP000005953">
    <property type="component" value="Unassembled WGS sequence"/>
</dbReference>
<dbReference type="Gene3D" id="3.30.300.30">
    <property type="match status" value="1"/>
</dbReference>
<dbReference type="GO" id="GO:0016878">
    <property type="term" value="F:acid-thiol ligase activity"/>
    <property type="evidence" value="ECO:0007669"/>
    <property type="project" value="UniProtKB-ARBA"/>
</dbReference>
<evidence type="ECO:0000259" key="1">
    <source>
        <dbReference type="Pfam" id="PF00501"/>
    </source>
</evidence>
<dbReference type="AlphaFoldDB" id="A4BDV7"/>
<organism evidence="3 4">
    <name type="scientific">Reinekea blandensis MED297</name>
    <dbReference type="NCBI Taxonomy" id="314283"/>
    <lineage>
        <taxon>Bacteria</taxon>
        <taxon>Pseudomonadati</taxon>
        <taxon>Pseudomonadota</taxon>
        <taxon>Gammaproteobacteria</taxon>
        <taxon>Oceanospirillales</taxon>
        <taxon>Saccharospirillaceae</taxon>
        <taxon>Reinekea</taxon>
    </lineage>
</organism>
<comment type="caution">
    <text evidence="3">The sequence shown here is derived from an EMBL/GenBank/DDBJ whole genome shotgun (WGS) entry which is preliminary data.</text>
</comment>
<dbReference type="InterPro" id="IPR020845">
    <property type="entry name" value="AMP-binding_CS"/>
</dbReference>
<feature type="domain" description="AMP-dependent synthetase/ligase" evidence="1">
    <location>
        <begin position="12"/>
        <end position="359"/>
    </location>
</feature>
<dbReference type="SUPFAM" id="SSF56801">
    <property type="entry name" value="Acetyl-CoA synthetase-like"/>
    <property type="match status" value="1"/>
</dbReference>
<keyword evidence="3" id="KW-0436">Ligase</keyword>
<evidence type="ECO:0000313" key="4">
    <source>
        <dbReference type="Proteomes" id="UP000005953"/>
    </source>
</evidence>
<dbReference type="InterPro" id="IPR045851">
    <property type="entry name" value="AMP-bd_C_sf"/>
</dbReference>
<dbReference type="Pfam" id="PF13193">
    <property type="entry name" value="AMP-binding_C"/>
    <property type="match status" value="1"/>
</dbReference>
<dbReference type="EMBL" id="AAOE01000008">
    <property type="protein sequence ID" value="EAR09716.1"/>
    <property type="molecule type" value="Genomic_DNA"/>
</dbReference>
<dbReference type="STRING" id="314283.MED297_16194"/>
<dbReference type="InterPro" id="IPR025110">
    <property type="entry name" value="AMP-bd_C"/>
</dbReference>
<evidence type="ECO:0000313" key="3">
    <source>
        <dbReference type="EMBL" id="EAR09716.1"/>
    </source>
</evidence>
<dbReference type="RefSeq" id="WP_008043482.1">
    <property type="nucleotide sequence ID" value="NZ_CH724150.1"/>
</dbReference>
<reference evidence="3 4" key="1">
    <citation type="submission" date="2006-02" db="EMBL/GenBank/DDBJ databases">
        <authorList>
            <person name="Pinhassi J."/>
            <person name="Pedros-Alio C."/>
            <person name="Ferriera S."/>
            <person name="Johnson J."/>
            <person name="Kravitz S."/>
            <person name="Halpern A."/>
            <person name="Remington K."/>
            <person name="Beeson K."/>
            <person name="Tran B."/>
            <person name="Rogers Y.-H."/>
            <person name="Friedman R."/>
            <person name="Venter J.C."/>
        </authorList>
    </citation>
    <scope>NUCLEOTIDE SEQUENCE [LARGE SCALE GENOMIC DNA]</scope>
    <source>
        <strain evidence="3 4">MED297</strain>
    </source>
</reference>
<dbReference type="Gene3D" id="3.40.50.12780">
    <property type="entry name" value="N-terminal domain of ligase-like"/>
    <property type="match status" value="1"/>
</dbReference>
<dbReference type="InterPro" id="IPR042099">
    <property type="entry name" value="ANL_N_sf"/>
</dbReference>
<evidence type="ECO:0000259" key="2">
    <source>
        <dbReference type="Pfam" id="PF13193"/>
    </source>
</evidence>
<dbReference type="InterPro" id="IPR000873">
    <property type="entry name" value="AMP-dep_synth/lig_dom"/>
</dbReference>
<dbReference type="HOGENOM" id="CLU_000022_59_0_6"/>
<dbReference type="PANTHER" id="PTHR43767:SF1">
    <property type="entry name" value="NONRIBOSOMAL PEPTIDE SYNTHASE PES1 (EUROFUNG)-RELATED"/>
    <property type="match status" value="1"/>
</dbReference>
<feature type="domain" description="AMP-binding enzyme C-terminal" evidence="2">
    <location>
        <begin position="408"/>
        <end position="483"/>
    </location>
</feature>
<dbReference type="PANTHER" id="PTHR43767">
    <property type="entry name" value="LONG-CHAIN-FATTY-ACID--COA LIGASE"/>
    <property type="match status" value="1"/>
</dbReference>
<dbReference type="Pfam" id="PF00501">
    <property type="entry name" value="AMP-binding"/>
    <property type="match status" value="1"/>
</dbReference>
<protein>
    <submittedName>
        <fullName evidence="3">Putative acid-CoA ligase</fullName>
    </submittedName>
</protein>
<sequence length="500" mass="55871">MNPINDPVGQLATRFERRIALIDADSAEQWSYQDLHRQVQNWCGFLKAKGLQSGQVVVWITRNRIDFFAALFAAQKTGVVLLPLNWRESLSVQVSILKLASPSLIIYEHLFQDASIHLQRLTGTQSVDVADVVTQNWPAASLPKQPSDVPWYLIFTSGTTGVPKAVINTWDMHEANVRNVASRVALSEQDQTLSILPQYHTAGINLFALPVLMNGGSVRVYAEADPDKLLDDLKNTPINLILLVPTLLQKLADTAGFTELPQHRSAFKLFASGGAPLSHSLWQQWQATGFVIQNGCGLTESGPTLFLQTYEEAENQPCAIGNPVPNTDVRLVGPDHQDVEPGEPGEIWIRGDAVTLGYWRNSKANSMAFVGEWFRTGDIARREHDQFTLVDRMSDMYICGGENVFPNEVEDVLLHFRGVEEVVVLGEPHPLWGETGVAFVVQTPGYFLKADDLQTFCRTRLARYKVPTRIEFVDELPKTATGKIRRGIVLNWVRPEQYSQ</sequence>
<dbReference type="InterPro" id="IPR050237">
    <property type="entry name" value="ATP-dep_AMP-bd_enzyme"/>
</dbReference>
<gene>
    <name evidence="3" type="ORF">MED297_16194</name>
</gene>
<dbReference type="OrthoDB" id="9803968at2"/>
<keyword evidence="4" id="KW-1185">Reference proteome</keyword>
<accession>A4BDV7</accession>
<proteinExistence type="predicted"/>